<reference evidence="2 3" key="1">
    <citation type="submission" date="2020-07" db="EMBL/GenBank/DDBJ databases">
        <title>Comparative genomics of pyrophilous fungi reveals a link between fire events and developmental genes.</title>
        <authorList>
            <consortium name="DOE Joint Genome Institute"/>
            <person name="Steindorff A.S."/>
            <person name="Carver A."/>
            <person name="Calhoun S."/>
            <person name="Stillman K."/>
            <person name="Liu H."/>
            <person name="Lipzen A."/>
            <person name="Pangilinan J."/>
            <person name="Labutti K."/>
            <person name="Bruns T.D."/>
            <person name="Grigoriev I.V."/>
        </authorList>
    </citation>
    <scope>NUCLEOTIDE SEQUENCE [LARGE SCALE GENOMIC DNA]</scope>
    <source>
        <strain evidence="2 3">CBS 144469</strain>
    </source>
</reference>
<keyword evidence="1" id="KW-0472">Membrane</keyword>
<feature type="transmembrane region" description="Helical" evidence="1">
    <location>
        <begin position="71"/>
        <end position="92"/>
    </location>
</feature>
<feature type="transmembrane region" description="Helical" evidence="1">
    <location>
        <begin position="98"/>
        <end position="117"/>
    </location>
</feature>
<accession>A0A8H6IHA0</accession>
<feature type="transmembrane region" description="Helical" evidence="1">
    <location>
        <begin position="41"/>
        <end position="64"/>
    </location>
</feature>
<protein>
    <submittedName>
        <fullName evidence="2">Uncharacterized protein</fullName>
    </submittedName>
</protein>
<comment type="caution">
    <text evidence="2">The sequence shown here is derived from an EMBL/GenBank/DDBJ whole genome shotgun (WGS) entry which is preliminary data.</text>
</comment>
<evidence type="ECO:0000256" key="1">
    <source>
        <dbReference type="SAM" id="Phobius"/>
    </source>
</evidence>
<keyword evidence="1" id="KW-0812">Transmembrane</keyword>
<keyword evidence="1" id="KW-1133">Transmembrane helix</keyword>
<evidence type="ECO:0000313" key="2">
    <source>
        <dbReference type="EMBL" id="KAF6765645.1"/>
    </source>
</evidence>
<proteinExistence type="predicted"/>
<sequence length="134" mass="14659">MPSTDAGKVVATVSSYTSISSSLQPSCTPAATPTPPRNLGFLSYFPTNLGFLAFNWYQQYLWFVSTKNKELNALSLVVGYINIMYTITYLAGLSAENDVFFCLQALGTVGLIVLNTVTLQARVNTSREFVVLLI</sequence>
<dbReference type="Proteomes" id="UP000521943">
    <property type="component" value="Unassembled WGS sequence"/>
</dbReference>
<dbReference type="AlphaFoldDB" id="A0A8H6IHA0"/>
<name>A0A8H6IHA0_9AGAR</name>
<keyword evidence="3" id="KW-1185">Reference proteome</keyword>
<evidence type="ECO:0000313" key="3">
    <source>
        <dbReference type="Proteomes" id="UP000521943"/>
    </source>
</evidence>
<dbReference type="EMBL" id="JACGCI010000002">
    <property type="protein sequence ID" value="KAF6765645.1"/>
    <property type="molecule type" value="Genomic_DNA"/>
</dbReference>
<gene>
    <name evidence="2" type="ORF">DFP72DRAFT_1058212</name>
</gene>
<organism evidence="2 3">
    <name type="scientific">Ephemerocybe angulata</name>
    <dbReference type="NCBI Taxonomy" id="980116"/>
    <lineage>
        <taxon>Eukaryota</taxon>
        <taxon>Fungi</taxon>
        <taxon>Dikarya</taxon>
        <taxon>Basidiomycota</taxon>
        <taxon>Agaricomycotina</taxon>
        <taxon>Agaricomycetes</taxon>
        <taxon>Agaricomycetidae</taxon>
        <taxon>Agaricales</taxon>
        <taxon>Agaricineae</taxon>
        <taxon>Psathyrellaceae</taxon>
        <taxon>Ephemerocybe</taxon>
    </lineage>
</organism>